<gene>
    <name evidence="2" type="ORF">DFA_07670</name>
</gene>
<dbReference type="GO" id="GO:0005770">
    <property type="term" value="C:late endosome"/>
    <property type="evidence" value="ECO:0007669"/>
    <property type="project" value="TreeGrafter"/>
</dbReference>
<dbReference type="PANTHER" id="PTHR16120">
    <property type="entry name" value="AP-5 COMPLEX SUBUNIT SIGMA-1"/>
    <property type="match status" value="1"/>
</dbReference>
<dbReference type="KEGG" id="dfa:DFA_07670"/>
<proteinExistence type="predicted"/>
<feature type="region of interest" description="Disordered" evidence="1">
    <location>
        <begin position="101"/>
        <end position="120"/>
    </location>
</feature>
<dbReference type="GO" id="GO:0030119">
    <property type="term" value="C:AP-type membrane coat adaptor complex"/>
    <property type="evidence" value="ECO:0007669"/>
    <property type="project" value="InterPro"/>
</dbReference>
<sequence length="259" mass="29195">MVYGFIIHSITADKKSAAAQQQQQQQQFSVPTVYLSQYYTSEGNDDNTIKRQSIILARVLYDYQFRYGCENTKPDERLHPDWAVSYIQRQKEQQLITQMSMQPGGYSGSSSSSSSTSPAASSILSRADSSYREGIFKINPSQSTPTISSPNDPLSLLSNDYPNLFTTPKYVVWKNLLGVCFTMICDQDENRLLAASFLTSFSNILVDYYKSILSKSSPQEIFSRSDEILVLLNSYMPNGQLLYSSQQFAKHIKSNVPTL</sequence>
<evidence type="ECO:0000313" key="2">
    <source>
        <dbReference type="EMBL" id="EGG16692.1"/>
    </source>
</evidence>
<name>F4Q2L3_CACFS</name>
<feature type="compositionally biased region" description="Low complexity" evidence="1">
    <location>
        <begin position="108"/>
        <end position="120"/>
    </location>
</feature>
<reference evidence="3" key="1">
    <citation type="journal article" date="2011" name="Genome Res.">
        <title>Phylogeny-wide analysis of social amoeba genomes highlights ancient origins for complex intercellular communication.</title>
        <authorList>
            <person name="Heidel A.J."/>
            <person name="Lawal H.M."/>
            <person name="Felder M."/>
            <person name="Schilde C."/>
            <person name="Helps N.R."/>
            <person name="Tunggal B."/>
            <person name="Rivero F."/>
            <person name="John U."/>
            <person name="Schleicher M."/>
            <person name="Eichinger L."/>
            <person name="Platzer M."/>
            <person name="Noegel A.A."/>
            <person name="Schaap P."/>
            <person name="Gloeckner G."/>
        </authorList>
    </citation>
    <scope>NUCLEOTIDE SEQUENCE [LARGE SCALE GENOMIC DNA]</scope>
    <source>
        <strain evidence="3">SH3</strain>
    </source>
</reference>
<dbReference type="Pfam" id="PF15001">
    <property type="entry name" value="AP-5_subunit_s1"/>
    <property type="match status" value="1"/>
</dbReference>
<organism evidence="2 3">
    <name type="scientific">Cavenderia fasciculata</name>
    <name type="common">Slime mold</name>
    <name type="synonym">Dictyostelium fasciculatum</name>
    <dbReference type="NCBI Taxonomy" id="261658"/>
    <lineage>
        <taxon>Eukaryota</taxon>
        <taxon>Amoebozoa</taxon>
        <taxon>Evosea</taxon>
        <taxon>Eumycetozoa</taxon>
        <taxon>Dictyostelia</taxon>
        <taxon>Acytosteliales</taxon>
        <taxon>Cavenderiaceae</taxon>
        <taxon>Cavenderia</taxon>
    </lineage>
</organism>
<evidence type="ECO:0000313" key="3">
    <source>
        <dbReference type="Proteomes" id="UP000007797"/>
    </source>
</evidence>
<dbReference type="InterPro" id="IPR011012">
    <property type="entry name" value="Longin-like_dom_sf"/>
</dbReference>
<dbReference type="GO" id="GO:0000724">
    <property type="term" value="P:double-strand break repair via homologous recombination"/>
    <property type="evidence" value="ECO:0007669"/>
    <property type="project" value="InterPro"/>
</dbReference>
<dbReference type="SUPFAM" id="SSF64356">
    <property type="entry name" value="SNARE-like"/>
    <property type="match status" value="1"/>
</dbReference>
<dbReference type="InterPro" id="IPR029392">
    <property type="entry name" value="AP-5_subunit_s1"/>
</dbReference>
<dbReference type="GO" id="GO:0005764">
    <property type="term" value="C:lysosome"/>
    <property type="evidence" value="ECO:0007669"/>
    <property type="project" value="TreeGrafter"/>
</dbReference>
<dbReference type="Proteomes" id="UP000007797">
    <property type="component" value="Unassembled WGS sequence"/>
</dbReference>
<dbReference type="Gene3D" id="3.30.450.60">
    <property type="match status" value="1"/>
</dbReference>
<dbReference type="GeneID" id="14869475"/>
<dbReference type="GO" id="GO:0016197">
    <property type="term" value="P:endosomal transport"/>
    <property type="evidence" value="ECO:0007669"/>
    <property type="project" value="InterPro"/>
</dbReference>
<keyword evidence="3" id="KW-1185">Reference proteome</keyword>
<dbReference type="GO" id="GO:0005829">
    <property type="term" value="C:cytosol"/>
    <property type="evidence" value="ECO:0007669"/>
    <property type="project" value="TreeGrafter"/>
</dbReference>
<evidence type="ECO:0000256" key="1">
    <source>
        <dbReference type="SAM" id="MobiDB-lite"/>
    </source>
</evidence>
<accession>F4Q2L3</accession>
<dbReference type="RefSeq" id="XP_004355166.1">
    <property type="nucleotide sequence ID" value="XM_004355114.1"/>
</dbReference>
<dbReference type="EMBL" id="GL883021">
    <property type="protein sequence ID" value="EGG16692.1"/>
    <property type="molecule type" value="Genomic_DNA"/>
</dbReference>
<dbReference type="OMA" id="NIHLADY"/>
<dbReference type="AlphaFoldDB" id="F4Q2L3"/>
<protein>
    <submittedName>
        <fullName evidence="2">Uncharacterized protein</fullName>
    </submittedName>
</protein>
<dbReference type="PANTHER" id="PTHR16120:SF0">
    <property type="entry name" value="AP-5 COMPLEX SUBUNIT SIGMA-1"/>
    <property type="match status" value="1"/>
</dbReference>
<dbReference type="OrthoDB" id="370698at2759"/>